<evidence type="ECO:0000259" key="17">
    <source>
        <dbReference type="PROSITE" id="PS50110"/>
    </source>
</evidence>
<dbReference type="SUPFAM" id="SSF47384">
    <property type="entry name" value="Homodimeric domain of signal transducing histidine kinase"/>
    <property type="match status" value="1"/>
</dbReference>
<evidence type="ECO:0000256" key="6">
    <source>
        <dbReference type="ARBA" id="ARBA00022692"/>
    </source>
</evidence>
<dbReference type="InterPro" id="IPR001789">
    <property type="entry name" value="Sig_transdc_resp-reg_receiver"/>
</dbReference>
<dbReference type="Gene3D" id="3.30.565.10">
    <property type="entry name" value="Histidine kinase-like ATPase, C-terminal domain"/>
    <property type="match status" value="1"/>
</dbReference>
<feature type="transmembrane region" description="Helical" evidence="14">
    <location>
        <begin position="198"/>
        <end position="221"/>
    </location>
</feature>
<dbReference type="STRING" id="37625.SAMN05660420_01825"/>
<evidence type="ECO:0000256" key="11">
    <source>
        <dbReference type="ARBA" id="ARBA00023136"/>
    </source>
</evidence>
<keyword evidence="11 14" id="KW-0472">Membrane</keyword>
<dbReference type="InterPro" id="IPR036890">
    <property type="entry name" value="HATPase_C_sf"/>
</dbReference>
<dbReference type="Gene3D" id="2.60.40.2380">
    <property type="match status" value="1"/>
</dbReference>
<dbReference type="OrthoDB" id="5385971at2"/>
<feature type="signal peptide" evidence="15">
    <location>
        <begin position="1"/>
        <end position="22"/>
    </location>
</feature>
<dbReference type="SUPFAM" id="SSF55874">
    <property type="entry name" value="ATPase domain of HSP90 chaperone/DNA topoisomerase II/histidine kinase"/>
    <property type="match status" value="1"/>
</dbReference>
<dbReference type="CDD" id="cd00082">
    <property type="entry name" value="HisKA"/>
    <property type="match status" value="1"/>
</dbReference>
<evidence type="ECO:0000256" key="10">
    <source>
        <dbReference type="ARBA" id="ARBA00023012"/>
    </source>
</evidence>
<dbReference type="GO" id="GO:0005524">
    <property type="term" value="F:ATP binding"/>
    <property type="evidence" value="ECO:0007669"/>
    <property type="project" value="UniProtKB-KW"/>
</dbReference>
<feature type="domain" description="Histidine kinase" evidence="16">
    <location>
        <begin position="398"/>
        <end position="621"/>
    </location>
</feature>
<keyword evidence="15" id="KW-0732">Signal</keyword>
<dbReference type="PROSITE" id="PS50110">
    <property type="entry name" value="RESPONSE_REGULATORY"/>
    <property type="match status" value="1"/>
</dbReference>
<feature type="domain" description="Response regulatory" evidence="17">
    <location>
        <begin position="640"/>
        <end position="759"/>
    </location>
</feature>
<dbReference type="InterPro" id="IPR036097">
    <property type="entry name" value="HisK_dim/P_sf"/>
</dbReference>
<dbReference type="Pfam" id="PF02518">
    <property type="entry name" value="HATPase_c"/>
    <property type="match status" value="1"/>
</dbReference>
<evidence type="ECO:0000256" key="2">
    <source>
        <dbReference type="ARBA" id="ARBA00004651"/>
    </source>
</evidence>
<keyword evidence="19" id="KW-0808">Transferase</keyword>
<feature type="modified residue" description="4-aspartylphosphate" evidence="13">
    <location>
        <position position="689"/>
    </location>
</feature>
<dbReference type="PRINTS" id="PR00344">
    <property type="entry name" value="BCTRLSENSOR"/>
</dbReference>
<feature type="transmembrane region" description="Helical" evidence="14">
    <location>
        <begin position="170"/>
        <end position="191"/>
    </location>
</feature>
<evidence type="ECO:0000313" key="19">
    <source>
        <dbReference type="EMBL" id="SEA34960.1"/>
    </source>
</evidence>
<accession>A0A1H4AG88</accession>
<evidence type="ECO:0000256" key="15">
    <source>
        <dbReference type="SAM" id="SignalP"/>
    </source>
</evidence>
<evidence type="ECO:0000256" key="9">
    <source>
        <dbReference type="ARBA" id="ARBA00022989"/>
    </source>
</evidence>
<feature type="chain" id="PRO_5011753937" description="histidine kinase" evidence="15">
    <location>
        <begin position="23"/>
        <end position="873"/>
    </location>
</feature>
<feature type="transmembrane region" description="Helical" evidence="14">
    <location>
        <begin position="288"/>
        <end position="309"/>
    </location>
</feature>
<dbReference type="GO" id="GO:0005886">
    <property type="term" value="C:plasma membrane"/>
    <property type="evidence" value="ECO:0007669"/>
    <property type="project" value="UniProtKB-SubCell"/>
</dbReference>
<keyword evidence="20" id="KW-1185">Reference proteome</keyword>
<dbReference type="Pfam" id="PF00512">
    <property type="entry name" value="HisKA"/>
    <property type="match status" value="1"/>
</dbReference>
<comment type="catalytic activity">
    <reaction evidence="1">
        <text>ATP + protein L-histidine = ADP + protein N-phospho-L-histidine.</text>
        <dbReference type="EC" id="2.7.13.3"/>
    </reaction>
</comment>
<dbReference type="Gene3D" id="3.40.50.2300">
    <property type="match status" value="1"/>
</dbReference>
<dbReference type="RefSeq" id="WP_092347147.1">
    <property type="nucleotide sequence ID" value="NZ_FNQN01000005.1"/>
</dbReference>
<dbReference type="AlphaFoldDB" id="A0A1H4AG88"/>
<keyword evidence="6 14" id="KW-0812">Transmembrane</keyword>
<keyword evidence="19" id="KW-0418">Kinase</keyword>
<name>A0A1H4AG88_9BACT</name>
<dbReference type="InterPro" id="IPR003594">
    <property type="entry name" value="HATPase_dom"/>
</dbReference>
<organism evidence="19 20">
    <name type="scientific">Desulfuromusa kysingii</name>
    <dbReference type="NCBI Taxonomy" id="37625"/>
    <lineage>
        <taxon>Bacteria</taxon>
        <taxon>Pseudomonadati</taxon>
        <taxon>Thermodesulfobacteriota</taxon>
        <taxon>Desulfuromonadia</taxon>
        <taxon>Desulfuromonadales</taxon>
        <taxon>Geopsychrobacteraceae</taxon>
        <taxon>Desulfuromusa</taxon>
    </lineage>
</organism>
<dbReference type="InterPro" id="IPR036641">
    <property type="entry name" value="HPT_dom_sf"/>
</dbReference>
<dbReference type="Gene3D" id="1.10.287.130">
    <property type="match status" value="1"/>
</dbReference>
<dbReference type="SMART" id="SM00388">
    <property type="entry name" value="HisKA"/>
    <property type="match status" value="1"/>
</dbReference>
<gene>
    <name evidence="19" type="ORF">SAMN05660420_01825</name>
</gene>
<evidence type="ECO:0000256" key="14">
    <source>
        <dbReference type="SAM" id="Phobius"/>
    </source>
</evidence>
<comment type="subcellular location">
    <subcellularLocation>
        <location evidence="2">Cell membrane</location>
        <topology evidence="2">Multi-pass membrane protein</topology>
    </subcellularLocation>
</comment>
<dbReference type="InterPro" id="IPR008207">
    <property type="entry name" value="Sig_transdc_His_kin_Hpt_dom"/>
</dbReference>
<evidence type="ECO:0000256" key="12">
    <source>
        <dbReference type="PROSITE-ProRule" id="PRU00110"/>
    </source>
</evidence>
<evidence type="ECO:0000256" key="3">
    <source>
        <dbReference type="ARBA" id="ARBA00012438"/>
    </source>
</evidence>
<dbReference type="CDD" id="cd16922">
    <property type="entry name" value="HATPase_EvgS-ArcB-TorS-like"/>
    <property type="match status" value="1"/>
</dbReference>
<keyword evidence="7" id="KW-0547">Nucleotide-binding</keyword>
<keyword evidence="9 14" id="KW-1133">Transmembrane helix</keyword>
<keyword evidence="4" id="KW-1003">Cell membrane</keyword>
<dbReference type="InterPro" id="IPR011006">
    <property type="entry name" value="CheY-like_superfamily"/>
</dbReference>
<dbReference type="InterPro" id="IPR004358">
    <property type="entry name" value="Sig_transdc_His_kin-like_C"/>
</dbReference>
<dbReference type="PANTHER" id="PTHR45339">
    <property type="entry name" value="HYBRID SIGNAL TRANSDUCTION HISTIDINE KINASE J"/>
    <property type="match status" value="1"/>
</dbReference>
<dbReference type="Pfam" id="PF00072">
    <property type="entry name" value="Response_reg"/>
    <property type="match status" value="1"/>
</dbReference>
<dbReference type="InterPro" id="IPR005467">
    <property type="entry name" value="His_kinase_dom"/>
</dbReference>
<dbReference type="PROSITE" id="PS50894">
    <property type="entry name" value="HPT"/>
    <property type="match status" value="1"/>
</dbReference>
<dbReference type="Gene3D" id="1.20.120.160">
    <property type="entry name" value="HPT domain"/>
    <property type="match status" value="1"/>
</dbReference>
<dbReference type="Proteomes" id="UP000199409">
    <property type="component" value="Unassembled WGS sequence"/>
</dbReference>
<feature type="modified residue" description="Phosphohistidine" evidence="12">
    <location>
        <position position="823"/>
    </location>
</feature>
<sequence length="873" mass="97759">MKCLIFILVLLAGFINAPPVIAEDLTVSRAVLEDKTGTLSIDDVTEREFLPTGSKLSKGFTTSVHWLRLQVRAPTKGSEVVLFIRQPFLNEIRLYESVASDPPSWKSRVTGNYYPYEERDRNQQTLSFVVNVTAPETTFYLRLKTRGASLLSVEALTPEEAERSDHQLDLLAVFFVTAMLFLLLWAINSYWLDRQLVVALFAIHQAVYTLYGLAITGYLAPWLPSGFPQLADLSTTVLYCAVNFTTLLFCRELFKPYQPAPLMLRGLNLFLLAFPLQLAAMLLGYTPFAVILNALLLRFTWWYFVIMTFTLRKEQLPSRRMLQIFFVAITLFFTIFWFVSSTSTNMDNKLLGRQVLVVNGILIGGIFAMILNSRSRRLLLEAQQSALESEAKSEFLALVSHEIRTPLNALVGFSALARKTTDPAQKDEYHAILEQSSRSLMELVNGILDMSKIEAGRMEFETVPFNLRQLLDNLEEQYQPLANQKTLKFQLSITDNVPVWVLGDSIRLRQILANLLSNAIKFTNNGEVSCRVSVPGQTDDGGPSLVRFEVKDTGIGIPDDKRDLLFQPFQQLDPTISRKFGGTGLGLAIARNLLAMMEGSLTLTSCEQVGSCFVVELPLPETEALPETQNTVTALPAIGTVLVVEDNEFNRRLLGDILTSWSQQVVLAMDGHQALQFMEQQHFDLVLLDIRMPGIDGIEVSQRIRQREIEGAQTPVTIIAITADIDITTRKLCLAAGINAVLAKPVIPDQLARTIAEHCEGTMAVPPTAELQLNTRTCHDLRNNAERSRQYRKLLMADINEELKCLQAAMEREARDELGQAAHTLKGLCGHLADQEPAELAGWLQLNAPSAPNERLRLVIEQLQSRLSQENNS</sequence>
<dbReference type="CDD" id="cd17546">
    <property type="entry name" value="REC_hyHK_CKI1_RcsC-like"/>
    <property type="match status" value="1"/>
</dbReference>
<evidence type="ECO:0000256" key="5">
    <source>
        <dbReference type="ARBA" id="ARBA00022553"/>
    </source>
</evidence>
<evidence type="ECO:0000256" key="13">
    <source>
        <dbReference type="PROSITE-ProRule" id="PRU00169"/>
    </source>
</evidence>
<reference evidence="19 20" key="1">
    <citation type="submission" date="2016-10" db="EMBL/GenBank/DDBJ databases">
        <authorList>
            <person name="de Groot N.N."/>
        </authorList>
    </citation>
    <scope>NUCLEOTIDE SEQUENCE [LARGE SCALE GENOMIC DNA]</scope>
    <source>
        <strain evidence="19 20">DSM 7343</strain>
    </source>
</reference>
<feature type="transmembrane region" description="Helical" evidence="14">
    <location>
        <begin position="262"/>
        <end position="282"/>
    </location>
</feature>
<dbReference type="SUPFAM" id="SSF47226">
    <property type="entry name" value="Histidine-containing phosphotransfer domain, HPT domain"/>
    <property type="match status" value="1"/>
</dbReference>
<dbReference type="FunFam" id="3.30.565.10:FF:000010">
    <property type="entry name" value="Sensor histidine kinase RcsC"/>
    <property type="match status" value="1"/>
</dbReference>
<evidence type="ECO:0000256" key="8">
    <source>
        <dbReference type="ARBA" id="ARBA00022840"/>
    </source>
</evidence>
<evidence type="ECO:0000313" key="20">
    <source>
        <dbReference type="Proteomes" id="UP000199409"/>
    </source>
</evidence>
<evidence type="ECO:0000256" key="7">
    <source>
        <dbReference type="ARBA" id="ARBA00022741"/>
    </source>
</evidence>
<proteinExistence type="predicted"/>
<dbReference type="PANTHER" id="PTHR45339:SF1">
    <property type="entry name" value="HYBRID SIGNAL TRANSDUCTION HISTIDINE KINASE J"/>
    <property type="match status" value="1"/>
</dbReference>
<keyword evidence="8" id="KW-0067">ATP-binding</keyword>
<dbReference type="GO" id="GO:0000155">
    <property type="term" value="F:phosphorelay sensor kinase activity"/>
    <property type="evidence" value="ECO:0007669"/>
    <property type="project" value="InterPro"/>
</dbReference>
<dbReference type="Pfam" id="PF07696">
    <property type="entry name" value="7TMR-DISMED2"/>
    <property type="match status" value="1"/>
</dbReference>
<evidence type="ECO:0000259" key="18">
    <source>
        <dbReference type="PROSITE" id="PS50894"/>
    </source>
</evidence>
<dbReference type="SMART" id="SM00448">
    <property type="entry name" value="REC"/>
    <property type="match status" value="1"/>
</dbReference>
<evidence type="ECO:0000259" key="16">
    <source>
        <dbReference type="PROSITE" id="PS50109"/>
    </source>
</evidence>
<keyword evidence="5 13" id="KW-0597">Phosphoprotein</keyword>
<feature type="transmembrane region" description="Helical" evidence="14">
    <location>
        <begin position="351"/>
        <end position="371"/>
    </location>
</feature>
<dbReference type="Pfam" id="PF01627">
    <property type="entry name" value="Hpt"/>
    <property type="match status" value="1"/>
</dbReference>
<dbReference type="PROSITE" id="PS50109">
    <property type="entry name" value="HIS_KIN"/>
    <property type="match status" value="1"/>
</dbReference>
<dbReference type="InterPro" id="IPR003661">
    <property type="entry name" value="HisK_dim/P_dom"/>
</dbReference>
<evidence type="ECO:0000256" key="4">
    <source>
        <dbReference type="ARBA" id="ARBA00022475"/>
    </source>
</evidence>
<feature type="transmembrane region" description="Helical" evidence="14">
    <location>
        <begin position="321"/>
        <end position="339"/>
    </location>
</feature>
<dbReference type="SMART" id="SM00387">
    <property type="entry name" value="HATPase_c"/>
    <property type="match status" value="1"/>
</dbReference>
<feature type="domain" description="HPt" evidence="18">
    <location>
        <begin position="784"/>
        <end position="873"/>
    </location>
</feature>
<dbReference type="SUPFAM" id="SSF52172">
    <property type="entry name" value="CheY-like"/>
    <property type="match status" value="1"/>
</dbReference>
<keyword evidence="10" id="KW-0902">Two-component regulatory system</keyword>
<dbReference type="EC" id="2.7.13.3" evidence="3"/>
<dbReference type="InterPro" id="IPR011622">
    <property type="entry name" value="7TMR_DISM_rcpt_extracell_dom2"/>
</dbReference>
<dbReference type="EMBL" id="FNQN01000005">
    <property type="protein sequence ID" value="SEA34960.1"/>
    <property type="molecule type" value="Genomic_DNA"/>
</dbReference>
<protein>
    <recommendedName>
        <fullName evidence="3">histidine kinase</fullName>
        <ecNumber evidence="3">2.7.13.3</ecNumber>
    </recommendedName>
</protein>
<evidence type="ECO:0000256" key="1">
    <source>
        <dbReference type="ARBA" id="ARBA00000085"/>
    </source>
</evidence>